<organism evidence="2 3">
    <name type="scientific">Hypsizygus marmoreus</name>
    <name type="common">White beech mushroom</name>
    <name type="synonym">Agaricus marmoreus</name>
    <dbReference type="NCBI Taxonomy" id="39966"/>
    <lineage>
        <taxon>Eukaryota</taxon>
        <taxon>Fungi</taxon>
        <taxon>Dikarya</taxon>
        <taxon>Basidiomycota</taxon>
        <taxon>Agaricomycotina</taxon>
        <taxon>Agaricomycetes</taxon>
        <taxon>Agaricomycetidae</taxon>
        <taxon>Agaricales</taxon>
        <taxon>Tricholomatineae</taxon>
        <taxon>Lyophyllaceae</taxon>
        <taxon>Hypsizygus</taxon>
    </lineage>
</organism>
<feature type="region of interest" description="Disordered" evidence="1">
    <location>
        <begin position="176"/>
        <end position="265"/>
    </location>
</feature>
<feature type="compositionally biased region" description="Low complexity" evidence="1">
    <location>
        <begin position="248"/>
        <end position="262"/>
    </location>
</feature>
<feature type="region of interest" description="Disordered" evidence="1">
    <location>
        <begin position="446"/>
        <end position="520"/>
    </location>
</feature>
<dbReference type="InParanoid" id="A0A369K5J3"/>
<evidence type="ECO:0000313" key="3">
    <source>
        <dbReference type="Proteomes" id="UP000076154"/>
    </source>
</evidence>
<feature type="compositionally biased region" description="Polar residues" evidence="1">
    <location>
        <begin position="487"/>
        <end position="499"/>
    </location>
</feature>
<gene>
    <name evidence="2" type="ORF">Hypma_014044</name>
</gene>
<proteinExistence type="predicted"/>
<dbReference type="EMBL" id="LUEZ02000009">
    <property type="protein sequence ID" value="RDB29891.1"/>
    <property type="molecule type" value="Genomic_DNA"/>
</dbReference>
<name>A0A369K5J3_HYPMA</name>
<feature type="compositionally biased region" description="Low complexity" evidence="1">
    <location>
        <begin position="453"/>
        <end position="473"/>
    </location>
</feature>
<protein>
    <submittedName>
        <fullName evidence="2">Uncharacterized protein</fullName>
    </submittedName>
</protein>
<accession>A0A369K5J3</accession>
<comment type="caution">
    <text evidence="2">The sequence shown here is derived from an EMBL/GenBank/DDBJ whole genome shotgun (WGS) entry which is preliminary data.</text>
</comment>
<dbReference type="OrthoDB" id="2919059at2759"/>
<feature type="compositionally biased region" description="Acidic residues" evidence="1">
    <location>
        <begin position="185"/>
        <end position="208"/>
    </location>
</feature>
<sequence length="1081" mass="118914">MSRESLELDGIITHEISNPTEWPSPVHRLSQLLQHCGLSSAIVSITHPLSPDRVSDLVQEISERLAAPDNAALALHESPSPLSVELRDFILLSVADIREIRRRRQYGYFAHARTFSLPLISRLGLLCDEQASVFADASFTLPRATSARLSQLDGHFELLVAFVAKDPKMAVSSGLGYTPSTQIGELEEGAPDEEASPIEEEENSECGDSEQTSRSNTDSEGSEGNGSGEASDSGESDVENGENHGESVESGESGESDGTSSERSLDMPLSAHLLPGRGRRLWCAIPVFAVAKSDGISPLLSSILYQRFVWGIDLPAVGITISESGDIARVILAWLDSDVNEGLPIIHVAYADEQVPCPSLGVFDLSDPIHALMLSHFVLGLRSHFRDVAEGTRTPHVQPLSWRSDHVVHDLAHNNRLQEPAESHAASIFRWASQVSDDTRQVVGPVVAGKPLSPSMAPKSSTSSKPSKSSNKGKSVDQAGKPDIRSQRAQTKAAQSAPQSIPEILEPKAEAKAKVDKKPTEENLAKLSAADVKTVLTISSFLFERGVIAVTRLKLSAEQSGDEFNDVSLFINKMIDVYDDLAEYRWLGSWTATTILSEQHPILKPICDLLVSDHQIVSDRLKSIPELDSELAPILARKLPEILLASVGAYSLLAVASARGVSEAESRHNWDALLYRFFVTGDEYISKNVLFERTLNYSRNPALDAFKEAIKESDVIAAVAEQFDQTKTINGDILHNASRITFKSAKLGGEHLLLHNQVIAFQQEADRTIASMDRTKLKAQIMKHGPKEPKIGIADAILVVPIHPTKKPDLSKTDIKETINKFGLIHYMEPYKQKDKPDFTKSTGALFNVLTSDSDSVGNTMPRPAPSPHLSTSKDQARKDTLQPLGGSPTSGLDPDTKRALVKSPLFISCTETQGSTTPPEWRFDPSAHGELDFRYPVLMVEHKRNDTTEHQVLNQTRLYCTAAITFLATLQITEQPVFGLVTCGSKGTVIMCWKFKEQIYIMERNMRTFDISEPLQAFHLATFLLRLAKWSQQLHAKYSAKDKNVADRLYKYAQDNTDATKIWTKMSQNPKSKKDKPASL</sequence>
<dbReference type="AlphaFoldDB" id="A0A369K5J3"/>
<dbReference type="Proteomes" id="UP000076154">
    <property type="component" value="Unassembled WGS sequence"/>
</dbReference>
<feature type="compositionally biased region" description="Basic and acidic residues" evidence="1">
    <location>
        <begin position="505"/>
        <end position="520"/>
    </location>
</feature>
<keyword evidence="3" id="KW-1185">Reference proteome</keyword>
<reference evidence="2" key="1">
    <citation type="submission" date="2018-04" db="EMBL/GenBank/DDBJ databases">
        <title>Whole genome sequencing of Hypsizygus marmoreus.</title>
        <authorList>
            <person name="Choi I.-G."/>
            <person name="Min B."/>
            <person name="Kim J.-G."/>
            <person name="Kim S."/>
            <person name="Oh Y.-L."/>
            <person name="Kong W.-S."/>
            <person name="Park H."/>
            <person name="Jeong J."/>
            <person name="Song E.-S."/>
        </authorList>
    </citation>
    <scope>NUCLEOTIDE SEQUENCE [LARGE SCALE GENOMIC DNA]</scope>
    <source>
        <strain evidence="2">51987-8</strain>
    </source>
</reference>
<feature type="region of interest" description="Disordered" evidence="1">
    <location>
        <begin position="851"/>
        <end position="897"/>
    </location>
</feature>
<evidence type="ECO:0000256" key="1">
    <source>
        <dbReference type="SAM" id="MobiDB-lite"/>
    </source>
</evidence>
<evidence type="ECO:0000313" key="2">
    <source>
        <dbReference type="EMBL" id="RDB29891.1"/>
    </source>
</evidence>